<dbReference type="InterPro" id="IPR036322">
    <property type="entry name" value="WD40_repeat_dom_sf"/>
</dbReference>
<dbReference type="FunFam" id="3.40.50.300:FF:001638">
    <property type="entry name" value="NACHT and WD40 domain protein"/>
    <property type="match status" value="1"/>
</dbReference>
<sequence length="903" mass="100121">MGTMNSLGHATVGDNGRLQVGNNYTTNNYNYTEPSRNKCITDLRLTDPRHDKTRIEQTKGGLLKDSYRWILDHEDFRRWRDDDDSRLLWIKGDAGKGKTMLLCGIINELEKDTANLVCYFFCQGTDSRINNATAVLRGLIYLLIDQQPSLVPHVRKRYDQAGKGLFEDVNAWWALSDILTNILQDPNLTSTFLIIDALDECETGLPMLLDLIVQHSSSARVKWLVSSRNKSEIEQKFRVDTSRARLSLELKHNADDQGLQDELCAVIQQKANQTFLWVSLVIKQLNEMESWEVLQTVDKIPSGLKEVYGRMARSIQQLKPGYLELCRPLLSTVCTAYRPLSLHELGILSGLPIEISRKPQSVRRIVTMCGSFLTMRDDSVYIVHQSAKDYLATEGSQAVFSAGDGKVHYSAFSRSLQIMSETLRRDMYDLRHPGTSIDNVSQPEPDPLASARYSCIYWVDHLSDAISHRTSMPINDLQDDGRVHQFLSKKFLYWLEALSLLGGITDGVVATTKLEALLDWNACLSTLEGHSDSIWSVTFSTDGQRLASASADGTVKIWDATTGNCETTLEVHTDWLGSAAFLPDGQCLAWGSNDGIFKIWDVTTRRCEATLKCLGDRIRSVAFSPNCYLLASVSDDGTVKIWDVTTGDCETTLEGHSYFVNSLDFSPDGQRLAIATLVATVDMGDVTTVKIWDVTTGRCEVTLEDHGVLFDLGAFSPDGQRFALACSDGAVKIWDVTTGDCEVTLEDHGGLFDLVAFSPDGHLLASASYDGTVKIWDIATGRCEATLEGHDGKVYSVIFSPDGQRLASASEDETVKIWDVTTGPCQAKTSAALPASGSLHHPCQHQAYGISADRVWITYQGQNLLWLPSEYRPQRSTIAASSVALSCSLGQVLLFRFSETAAR</sequence>
<feature type="repeat" description="WD" evidence="7">
    <location>
        <begin position="745"/>
        <end position="786"/>
    </location>
</feature>
<reference evidence="9" key="1">
    <citation type="journal article" date="2020" name="bioRxiv">
        <title>A chromosome-scale genome assembly for the Fusarium oxysporum strain Fo5176 to establish a model Arabidopsis-fungal pathosystem.</title>
        <authorList>
            <person name="Fokkens L."/>
            <person name="Guo L."/>
            <person name="Dora S."/>
            <person name="Wang B."/>
            <person name="Ye K."/>
            <person name="Sanchez-Rodriguez C."/>
            <person name="Croll D."/>
        </authorList>
    </citation>
    <scope>NUCLEOTIDE SEQUENCE [LARGE SCALE GENOMIC DNA]</scope>
    <source>
        <strain evidence="9">Fo5176</strain>
    </source>
</reference>
<dbReference type="InterPro" id="IPR054471">
    <property type="entry name" value="GPIID_WHD"/>
</dbReference>
<accession>A0A8H6GC04</accession>
<organism evidence="9 10">
    <name type="scientific">Fusarium oxysporum f. sp. conglutinans</name>
    <dbReference type="NCBI Taxonomy" id="100902"/>
    <lineage>
        <taxon>Eukaryota</taxon>
        <taxon>Fungi</taxon>
        <taxon>Dikarya</taxon>
        <taxon>Ascomycota</taxon>
        <taxon>Pezizomycotina</taxon>
        <taxon>Sordariomycetes</taxon>
        <taxon>Hypocreomycetidae</taxon>
        <taxon>Hypocreales</taxon>
        <taxon>Nectriaceae</taxon>
        <taxon>Fusarium</taxon>
        <taxon>Fusarium oxysporum species complex</taxon>
    </lineage>
</organism>
<feature type="repeat" description="WD" evidence="7">
    <location>
        <begin position="703"/>
        <end position="744"/>
    </location>
</feature>
<feature type="repeat" description="WD" evidence="7">
    <location>
        <begin position="787"/>
        <end position="828"/>
    </location>
</feature>
<dbReference type="Pfam" id="PF22939">
    <property type="entry name" value="WHD_GPIID"/>
    <property type="match status" value="1"/>
</dbReference>
<dbReference type="InterPro" id="IPR056884">
    <property type="entry name" value="NPHP3-like_N"/>
</dbReference>
<dbReference type="SUPFAM" id="SSF50978">
    <property type="entry name" value="WD40 repeat-like"/>
    <property type="match status" value="1"/>
</dbReference>
<evidence type="ECO:0000256" key="2">
    <source>
        <dbReference type="ARBA" id="ARBA00022737"/>
    </source>
</evidence>
<dbReference type="EMBL" id="JACDXP010000014">
    <property type="protein sequence ID" value="KAF6515424.1"/>
    <property type="molecule type" value="Genomic_DNA"/>
</dbReference>
<feature type="domain" description="NACHT" evidence="8">
    <location>
        <begin position="86"/>
        <end position="235"/>
    </location>
</feature>
<dbReference type="PROSITE" id="PS50294">
    <property type="entry name" value="WD_REPEATS_REGION"/>
    <property type="match status" value="6"/>
</dbReference>
<dbReference type="PROSITE" id="PS50082">
    <property type="entry name" value="WD_REPEATS_2"/>
    <property type="match status" value="6"/>
</dbReference>
<dbReference type="SUPFAM" id="SSF52540">
    <property type="entry name" value="P-loop containing nucleoside triphosphate hydrolases"/>
    <property type="match status" value="1"/>
</dbReference>
<dbReference type="PANTHER" id="PTHR22847:SF637">
    <property type="entry name" value="WD REPEAT DOMAIN 5B"/>
    <property type="match status" value="1"/>
</dbReference>
<feature type="repeat" description="WD" evidence="7">
    <location>
        <begin position="527"/>
        <end position="568"/>
    </location>
</feature>
<evidence type="ECO:0000256" key="3">
    <source>
        <dbReference type="ARBA" id="ARBA00023054"/>
    </source>
</evidence>
<dbReference type="InterPro" id="IPR020472">
    <property type="entry name" value="WD40_PAC1"/>
</dbReference>
<dbReference type="InterPro" id="IPR007111">
    <property type="entry name" value="NACHT_NTPase"/>
</dbReference>
<evidence type="ECO:0000256" key="5">
    <source>
        <dbReference type="ARBA" id="ARBA00039789"/>
    </source>
</evidence>
<evidence type="ECO:0000256" key="6">
    <source>
        <dbReference type="ARBA" id="ARBA00043913"/>
    </source>
</evidence>
<dbReference type="GO" id="GO:1990234">
    <property type="term" value="C:transferase complex"/>
    <property type="evidence" value="ECO:0007669"/>
    <property type="project" value="UniProtKB-ARBA"/>
</dbReference>
<dbReference type="Proteomes" id="UP000593570">
    <property type="component" value="Unassembled WGS sequence"/>
</dbReference>
<dbReference type="PROSITE" id="PS00678">
    <property type="entry name" value="WD_REPEATS_1"/>
    <property type="match status" value="4"/>
</dbReference>
<dbReference type="InterPro" id="IPR019775">
    <property type="entry name" value="WD40_repeat_CS"/>
</dbReference>
<evidence type="ECO:0000313" key="10">
    <source>
        <dbReference type="Proteomes" id="UP000593570"/>
    </source>
</evidence>
<dbReference type="PRINTS" id="PR00320">
    <property type="entry name" value="GPROTEINBRPT"/>
</dbReference>
<evidence type="ECO:0000259" key="8">
    <source>
        <dbReference type="PROSITE" id="PS50837"/>
    </source>
</evidence>
<dbReference type="InterPro" id="IPR027417">
    <property type="entry name" value="P-loop_NTPase"/>
</dbReference>
<dbReference type="AlphaFoldDB" id="A0A8H6GC04"/>
<protein>
    <recommendedName>
        <fullName evidence="5">Mitochondrial division protein 1</fullName>
    </recommendedName>
</protein>
<evidence type="ECO:0000256" key="7">
    <source>
        <dbReference type="PROSITE-ProRule" id="PRU00221"/>
    </source>
</evidence>
<evidence type="ECO:0000256" key="1">
    <source>
        <dbReference type="ARBA" id="ARBA00022574"/>
    </source>
</evidence>
<dbReference type="CDD" id="cd00200">
    <property type="entry name" value="WD40"/>
    <property type="match status" value="1"/>
</dbReference>
<keyword evidence="1 7" id="KW-0853">WD repeat</keyword>
<keyword evidence="3" id="KW-0175">Coiled coil</keyword>
<keyword evidence="2" id="KW-0677">Repeat</keyword>
<comment type="caution">
    <text evidence="9">The sequence shown here is derived from an EMBL/GenBank/DDBJ whole genome shotgun (WGS) entry which is preliminary data.</text>
</comment>
<dbReference type="InterPro" id="IPR015943">
    <property type="entry name" value="WD40/YVTN_repeat-like_dom_sf"/>
</dbReference>
<name>A0A8H6GC04_FUSOX</name>
<feature type="repeat" description="WD" evidence="7">
    <location>
        <begin position="611"/>
        <end position="652"/>
    </location>
</feature>
<dbReference type="InterPro" id="IPR001680">
    <property type="entry name" value="WD40_rpt"/>
</dbReference>
<dbReference type="Pfam" id="PF24883">
    <property type="entry name" value="NPHP3_N"/>
    <property type="match status" value="1"/>
</dbReference>
<dbReference type="PROSITE" id="PS50837">
    <property type="entry name" value="NACHT"/>
    <property type="match status" value="1"/>
</dbReference>
<dbReference type="Pfam" id="PF00400">
    <property type="entry name" value="WD40"/>
    <property type="match status" value="7"/>
</dbReference>
<dbReference type="Gene3D" id="2.130.10.10">
    <property type="entry name" value="YVTN repeat-like/Quinoprotein amine dehydrogenase"/>
    <property type="match status" value="2"/>
</dbReference>
<evidence type="ECO:0000256" key="4">
    <source>
        <dbReference type="ARBA" id="ARBA00038415"/>
    </source>
</evidence>
<dbReference type="SMART" id="SM00320">
    <property type="entry name" value="WD40"/>
    <property type="match status" value="7"/>
</dbReference>
<feature type="repeat" description="WD" evidence="7">
    <location>
        <begin position="569"/>
        <end position="610"/>
    </location>
</feature>
<dbReference type="Gene3D" id="3.40.50.300">
    <property type="entry name" value="P-loop containing nucleotide triphosphate hydrolases"/>
    <property type="match status" value="1"/>
</dbReference>
<gene>
    <name evidence="9" type="ORF">HZS61_005330</name>
</gene>
<comment type="function">
    <text evidence="6">Involved in mitochondrial fission. Acts as an adapter protein required to form mitochondrial fission complexes. Formation of these complexes is required to promote constriction and fission of the mitochondrial compartment at a late step in mitochondrial division.</text>
</comment>
<dbReference type="PANTHER" id="PTHR22847">
    <property type="entry name" value="WD40 REPEAT PROTEIN"/>
    <property type="match status" value="1"/>
</dbReference>
<evidence type="ECO:0000313" key="9">
    <source>
        <dbReference type="EMBL" id="KAF6515424.1"/>
    </source>
</evidence>
<proteinExistence type="inferred from homology"/>
<comment type="similarity">
    <text evidence="4">Belongs to the WD repeat MDV1/CAF4 family.</text>
</comment>